<name>A0A0R3QJ11_9BILA</name>
<protein>
    <submittedName>
        <fullName evidence="3">DUF1758 domain-containing protein</fullName>
    </submittedName>
</protein>
<reference evidence="3" key="1">
    <citation type="submission" date="2017-02" db="UniProtKB">
        <authorList>
            <consortium name="WormBaseParasite"/>
        </authorList>
    </citation>
    <scope>IDENTIFICATION</scope>
</reference>
<sequence length="339" mass="39528">IVEGKTFDHTISKRNCQPFNATIDPFLQRVIRVTDRAAIRTQPQPAVFDLNTNQRTALPDLSKLPIFKINKKTDSCLLFFKTCIRALGDENKIEICGFFDSGSPRTFLTNSASDLINLTRRNPELLQLEGVENQESVPFQSHVVTFQFFVPKREPVLLNASTINKIAWNLPQVDTNLFYVKFPEHRDKRFSVLPREHTIELLIGNDYMWCFIDDTIHLTHPTNLINTSFGWMLAGTHYARWADDNFLPSFFVSPQSVENLWRLEILGIEPINSAVVRDEIHALEIFFKNITIVNKRYQIRWLYRWDKPNLADNFNVAFKRLQGQTKKLVEQVGFYDRYN</sequence>
<dbReference type="EMBL" id="UZAG01006195">
    <property type="protein sequence ID" value="VDO18320.1"/>
    <property type="molecule type" value="Genomic_DNA"/>
</dbReference>
<accession>A0A0R3QJ11</accession>
<reference evidence="1 2" key="2">
    <citation type="submission" date="2018-11" db="EMBL/GenBank/DDBJ databases">
        <authorList>
            <consortium name="Pathogen Informatics"/>
        </authorList>
    </citation>
    <scope>NUCLEOTIDE SEQUENCE [LARGE SCALE GENOMIC DNA]</scope>
</reference>
<gene>
    <name evidence="1" type="ORF">BTMF_LOCUS5642</name>
</gene>
<dbReference type="PANTHER" id="PTHR47331:SF5">
    <property type="entry name" value="RIBONUCLEASE H"/>
    <property type="match status" value="1"/>
</dbReference>
<organism evidence="3">
    <name type="scientific">Brugia timori</name>
    <dbReference type="NCBI Taxonomy" id="42155"/>
    <lineage>
        <taxon>Eukaryota</taxon>
        <taxon>Metazoa</taxon>
        <taxon>Ecdysozoa</taxon>
        <taxon>Nematoda</taxon>
        <taxon>Chromadorea</taxon>
        <taxon>Rhabditida</taxon>
        <taxon>Spirurina</taxon>
        <taxon>Spiruromorpha</taxon>
        <taxon>Filarioidea</taxon>
        <taxon>Onchocercidae</taxon>
        <taxon>Brugia</taxon>
    </lineage>
</organism>
<dbReference type="AlphaFoldDB" id="A0A0R3QJ11"/>
<dbReference type="PANTHER" id="PTHR47331">
    <property type="entry name" value="PHD-TYPE DOMAIN-CONTAINING PROTEIN"/>
    <property type="match status" value="1"/>
</dbReference>
<evidence type="ECO:0000313" key="2">
    <source>
        <dbReference type="Proteomes" id="UP000280834"/>
    </source>
</evidence>
<dbReference type="Proteomes" id="UP000280834">
    <property type="component" value="Unassembled WGS sequence"/>
</dbReference>
<dbReference type="WBParaSite" id="BTMF_0000640701-mRNA-1">
    <property type="protein sequence ID" value="BTMF_0000640701-mRNA-1"/>
    <property type="gene ID" value="BTMF_0000640701"/>
</dbReference>
<evidence type="ECO:0000313" key="3">
    <source>
        <dbReference type="WBParaSite" id="BTMF_0000640701-mRNA-1"/>
    </source>
</evidence>
<keyword evidence="2" id="KW-1185">Reference proteome</keyword>
<proteinExistence type="predicted"/>
<evidence type="ECO:0000313" key="1">
    <source>
        <dbReference type="EMBL" id="VDO18320.1"/>
    </source>
</evidence>